<dbReference type="Gene3D" id="2.10.25.10">
    <property type="entry name" value="Laminin"/>
    <property type="match status" value="1"/>
</dbReference>
<proteinExistence type="predicted"/>
<dbReference type="EMBL" id="CH940648">
    <property type="protein sequence ID" value="KRF79858.1"/>
    <property type="molecule type" value="Genomic_DNA"/>
</dbReference>
<sequence length="109" mass="12288">MGKPTGKARNHSRMRLATGNRLIWQVSFLLLLCAVAAAHLHIFLDVCLHNDVKVSCVPSCPKICVDNLIRRKCRPVRCKRGCVCKDGWVRQGSITGKCIRRSSCTRWVI</sequence>
<dbReference type="SUPFAM" id="SSF57567">
    <property type="entry name" value="Serine protease inhibitors"/>
    <property type="match status" value="1"/>
</dbReference>
<dbReference type="InterPro" id="IPR036084">
    <property type="entry name" value="Ser_inhib-like_sf"/>
</dbReference>
<dbReference type="AlphaFoldDB" id="A0A0Q9W4V6"/>
<evidence type="ECO:0000313" key="2">
    <source>
        <dbReference type="EMBL" id="KRF79858.1"/>
    </source>
</evidence>
<name>A0A0Q9W4V6_DROVI</name>
<organism evidence="2 3">
    <name type="scientific">Drosophila virilis</name>
    <name type="common">Fruit fly</name>
    <dbReference type="NCBI Taxonomy" id="7244"/>
    <lineage>
        <taxon>Eukaryota</taxon>
        <taxon>Metazoa</taxon>
        <taxon>Ecdysozoa</taxon>
        <taxon>Arthropoda</taxon>
        <taxon>Hexapoda</taxon>
        <taxon>Insecta</taxon>
        <taxon>Pterygota</taxon>
        <taxon>Neoptera</taxon>
        <taxon>Endopterygota</taxon>
        <taxon>Diptera</taxon>
        <taxon>Brachycera</taxon>
        <taxon>Muscomorpha</taxon>
        <taxon>Ephydroidea</taxon>
        <taxon>Drosophilidae</taxon>
        <taxon>Drosophila</taxon>
    </lineage>
</organism>
<dbReference type="OrthoDB" id="6236007at2759"/>
<dbReference type="InParanoid" id="A0A0Q9W4V6"/>
<keyword evidence="3" id="KW-1185">Reference proteome</keyword>
<dbReference type="Pfam" id="PF01826">
    <property type="entry name" value="TIL"/>
    <property type="match status" value="1"/>
</dbReference>
<protein>
    <recommendedName>
        <fullName evidence="1">TIL domain-containing protein</fullName>
    </recommendedName>
</protein>
<evidence type="ECO:0000313" key="3">
    <source>
        <dbReference type="Proteomes" id="UP000008792"/>
    </source>
</evidence>
<dbReference type="CDD" id="cd19941">
    <property type="entry name" value="TIL"/>
    <property type="match status" value="1"/>
</dbReference>
<evidence type="ECO:0000259" key="1">
    <source>
        <dbReference type="Pfam" id="PF01826"/>
    </source>
</evidence>
<gene>
    <name evidence="2" type="primary">Dvir\GJ26608</name>
    <name evidence="2" type="ORF">Dvir_GJ26608</name>
</gene>
<feature type="domain" description="TIL" evidence="1">
    <location>
        <begin position="47"/>
        <end position="104"/>
    </location>
</feature>
<reference evidence="2 3" key="1">
    <citation type="journal article" date="2007" name="Nature">
        <title>Evolution of genes and genomes on the Drosophila phylogeny.</title>
        <authorList>
            <consortium name="Drosophila 12 Genomes Consortium"/>
            <person name="Clark A.G."/>
            <person name="Eisen M.B."/>
            <person name="Smith D.R."/>
            <person name="Bergman C.M."/>
            <person name="Oliver B."/>
            <person name="Markow T.A."/>
            <person name="Kaufman T.C."/>
            <person name="Kellis M."/>
            <person name="Gelbart W."/>
            <person name="Iyer V.N."/>
            <person name="Pollard D.A."/>
            <person name="Sackton T.B."/>
            <person name="Larracuente A.M."/>
            <person name="Singh N.D."/>
            <person name="Abad J.P."/>
            <person name="Abt D.N."/>
            <person name="Adryan B."/>
            <person name="Aguade M."/>
            <person name="Akashi H."/>
            <person name="Anderson W.W."/>
            <person name="Aquadro C.F."/>
            <person name="Ardell D.H."/>
            <person name="Arguello R."/>
            <person name="Artieri C.G."/>
            <person name="Barbash D.A."/>
            <person name="Barker D."/>
            <person name="Barsanti P."/>
            <person name="Batterham P."/>
            <person name="Batzoglou S."/>
            <person name="Begun D."/>
            <person name="Bhutkar A."/>
            <person name="Blanco E."/>
            <person name="Bosak S.A."/>
            <person name="Bradley R.K."/>
            <person name="Brand A.D."/>
            <person name="Brent M.R."/>
            <person name="Brooks A.N."/>
            <person name="Brown R.H."/>
            <person name="Butlin R.K."/>
            <person name="Caggese C."/>
            <person name="Calvi B.R."/>
            <person name="Bernardo de Carvalho A."/>
            <person name="Caspi A."/>
            <person name="Castrezana S."/>
            <person name="Celniker S.E."/>
            <person name="Chang J.L."/>
            <person name="Chapple C."/>
            <person name="Chatterji S."/>
            <person name="Chinwalla A."/>
            <person name="Civetta A."/>
            <person name="Clifton S.W."/>
            <person name="Comeron J.M."/>
            <person name="Costello J.C."/>
            <person name="Coyne J.A."/>
            <person name="Daub J."/>
            <person name="David R.G."/>
            <person name="Delcher A.L."/>
            <person name="Delehaunty K."/>
            <person name="Do C.B."/>
            <person name="Ebling H."/>
            <person name="Edwards K."/>
            <person name="Eickbush T."/>
            <person name="Evans J.D."/>
            <person name="Filipski A."/>
            <person name="Findeiss S."/>
            <person name="Freyhult E."/>
            <person name="Fulton L."/>
            <person name="Fulton R."/>
            <person name="Garcia A.C."/>
            <person name="Gardiner A."/>
            <person name="Garfield D.A."/>
            <person name="Garvin B.E."/>
            <person name="Gibson G."/>
            <person name="Gilbert D."/>
            <person name="Gnerre S."/>
            <person name="Godfrey J."/>
            <person name="Good R."/>
            <person name="Gotea V."/>
            <person name="Gravely B."/>
            <person name="Greenberg A.J."/>
            <person name="Griffiths-Jones S."/>
            <person name="Gross S."/>
            <person name="Guigo R."/>
            <person name="Gustafson E.A."/>
            <person name="Haerty W."/>
            <person name="Hahn M.W."/>
            <person name="Halligan D.L."/>
            <person name="Halpern A.L."/>
            <person name="Halter G.M."/>
            <person name="Han M.V."/>
            <person name="Heger A."/>
            <person name="Hillier L."/>
            <person name="Hinrichs A.S."/>
            <person name="Holmes I."/>
            <person name="Hoskins R.A."/>
            <person name="Hubisz M.J."/>
            <person name="Hultmark D."/>
            <person name="Huntley M.A."/>
            <person name="Jaffe D.B."/>
            <person name="Jagadeeshan S."/>
            <person name="Jeck W.R."/>
            <person name="Johnson J."/>
            <person name="Jones C.D."/>
            <person name="Jordan W.C."/>
            <person name="Karpen G.H."/>
            <person name="Kataoka E."/>
            <person name="Keightley P.D."/>
            <person name="Kheradpour P."/>
            <person name="Kirkness E.F."/>
            <person name="Koerich L.B."/>
            <person name="Kristiansen K."/>
            <person name="Kudrna D."/>
            <person name="Kulathinal R.J."/>
            <person name="Kumar S."/>
            <person name="Kwok R."/>
            <person name="Lander E."/>
            <person name="Langley C.H."/>
            <person name="Lapoint R."/>
            <person name="Lazzaro B.P."/>
            <person name="Lee S.J."/>
            <person name="Levesque L."/>
            <person name="Li R."/>
            <person name="Lin C.F."/>
            <person name="Lin M.F."/>
            <person name="Lindblad-Toh K."/>
            <person name="Llopart A."/>
            <person name="Long M."/>
            <person name="Low L."/>
            <person name="Lozovsky E."/>
            <person name="Lu J."/>
            <person name="Luo M."/>
            <person name="Machado C.A."/>
            <person name="Makalowski W."/>
            <person name="Marzo M."/>
            <person name="Matsuda M."/>
            <person name="Matzkin L."/>
            <person name="McAllister B."/>
            <person name="McBride C.S."/>
            <person name="McKernan B."/>
            <person name="McKernan K."/>
            <person name="Mendez-Lago M."/>
            <person name="Minx P."/>
            <person name="Mollenhauer M.U."/>
            <person name="Montooth K."/>
            <person name="Mount S.M."/>
            <person name="Mu X."/>
            <person name="Myers E."/>
            <person name="Negre B."/>
            <person name="Newfeld S."/>
            <person name="Nielsen R."/>
            <person name="Noor M.A."/>
            <person name="O'Grady P."/>
            <person name="Pachter L."/>
            <person name="Papaceit M."/>
            <person name="Parisi M.J."/>
            <person name="Parisi M."/>
            <person name="Parts L."/>
            <person name="Pedersen J.S."/>
            <person name="Pesole G."/>
            <person name="Phillippy A.M."/>
            <person name="Ponting C.P."/>
            <person name="Pop M."/>
            <person name="Porcelli D."/>
            <person name="Powell J.R."/>
            <person name="Prohaska S."/>
            <person name="Pruitt K."/>
            <person name="Puig M."/>
            <person name="Quesneville H."/>
            <person name="Ram K.R."/>
            <person name="Rand D."/>
            <person name="Rasmussen M.D."/>
            <person name="Reed L.K."/>
            <person name="Reenan R."/>
            <person name="Reily A."/>
            <person name="Remington K.A."/>
            <person name="Rieger T.T."/>
            <person name="Ritchie M.G."/>
            <person name="Robin C."/>
            <person name="Rogers Y.H."/>
            <person name="Rohde C."/>
            <person name="Rozas J."/>
            <person name="Rubenfield M.J."/>
            <person name="Ruiz A."/>
            <person name="Russo S."/>
            <person name="Salzberg S.L."/>
            <person name="Sanchez-Gracia A."/>
            <person name="Saranga D.J."/>
            <person name="Sato H."/>
            <person name="Schaeffer S.W."/>
            <person name="Schatz M.C."/>
            <person name="Schlenke T."/>
            <person name="Schwartz R."/>
            <person name="Segarra C."/>
            <person name="Singh R.S."/>
            <person name="Sirot L."/>
            <person name="Sirota M."/>
            <person name="Sisneros N.B."/>
            <person name="Smith C.D."/>
            <person name="Smith T.F."/>
            <person name="Spieth J."/>
            <person name="Stage D.E."/>
            <person name="Stark A."/>
            <person name="Stephan W."/>
            <person name="Strausberg R.L."/>
            <person name="Strempel S."/>
            <person name="Sturgill D."/>
            <person name="Sutton G."/>
            <person name="Sutton G.G."/>
            <person name="Tao W."/>
            <person name="Teichmann S."/>
            <person name="Tobari Y.N."/>
            <person name="Tomimura Y."/>
            <person name="Tsolas J.M."/>
            <person name="Valente V.L."/>
            <person name="Venter E."/>
            <person name="Venter J.C."/>
            <person name="Vicario S."/>
            <person name="Vieira F.G."/>
            <person name="Vilella A.J."/>
            <person name="Villasante A."/>
            <person name="Walenz B."/>
            <person name="Wang J."/>
            <person name="Wasserman M."/>
            <person name="Watts T."/>
            <person name="Wilson D."/>
            <person name="Wilson R.K."/>
            <person name="Wing R.A."/>
            <person name="Wolfner M.F."/>
            <person name="Wong A."/>
            <person name="Wong G.K."/>
            <person name="Wu C.I."/>
            <person name="Wu G."/>
            <person name="Yamamoto D."/>
            <person name="Yang H.P."/>
            <person name="Yang S.P."/>
            <person name="Yorke J.A."/>
            <person name="Yoshida K."/>
            <person name="Zdobnov E."/>
            <person name="Zhang P."/>
            <person name="Zhang Y."/>
            <person name="Zimin A.V."/>
            <person name="Baldwin J."/>
            <person name="Abdouelleil A."/>
            <person name="Abdulkadir J."/>
            <person name="Abebe A."/>
            <person name="Abera B."/>
            <person name="Abreu J."/>
            <person name="Acer S.C."/>
            <person name="Aftuck L."/>
            <person name="Alexander A."/>
            <person name="An P."/>
            <person name="Anderson E."/>
            <person name="Anderson S."/>
            <person name="Arachi H."/>
            <person name="Azer M."/>
            <person name="Bachantsang P."/>
            <person name="Barry A."/>
            <person name="Bayul T."/>
            <person name="Berlin A."/>
            <person name="Bessette D."/>
            <person name="Bloom T."/>
            <person name="Blye J."/>
            <person name="Boguslavskiy L."/>
            <person name="Bonnet C."/>
            <person name="Boukhgalter B."/>
            <person name="Bourzgui I."/>
            <person name="Brown A."/>
            <person name="Cahill P."/>
            <person name="Channer S."/>
            <person name="Cheshatsang Y."/>
            <person name="Chuda L."/>
            <person name="Citroen M."/>
            <person name="Collymore A."/>
            <person name="Cooke P."/>
            <person name="Costello M."/>
            <person name="D'Aco K."/>
            <person name="Daza R."/>
            <person name="De Haan G."/>
            <person name="DeGray S."/>
            <person name="DeMaso C."/>
            <person name="Dhargay N."/>
            <person name="Dooley K."/>
            <person name="Dooley E."/>
            <person name="Doricent M."/>
            <person name="Dorje P."/>
            <person name="Dorjee K."/>
            <person name="Dupes A."/>
            <person name="Elong R."/>
            <person name="Falk J."/>
            <person name="Farina A."/>
            <person name="Faro S."/>
            <person name="Ferguson D."/>
            <person name="Fisher S."/>
            <person name="Foley C.D."/>
            <person name="Franke A."/>
            <person name="Friedrich D."/>
            <person name="Gadbois L."/>
            <person name="Gearin G."/>
            <person name="Gearin C.R."/>
            <person name="Giannoukos G."/>
            <person name="Goode T."/>
            <person name="Graham J."/>
            <person name="Grandbois E."/>
            <person name="Grewal S."/>
            <person name="Gyaltsen K."/>
            <person name="Hafez N."/>
            <person name="Hagos B."/>
            <person name="Hall J."/>
            <person name="Henson C."/>
            <person name="Hollinger A."/>
            <person name="Honan T."/>
            <person name="Huard M.D."/>
            <person name="Hughes L."/>
            <person name="Hurhula B."/>
            <person name="Husby M.E."/>
            <person name="Kamat A."/>
            <person name="Kanga B."/>
            <person name="Kashin S."/>
            <person name="Khazanovich D."/>
            <person name="Kisner P."/>
            <person name="Lance K."/>
            <person name="Lara M."/>
            <person name="Lee W."/>
            <person name="Lennon N."/>
            <person name="Letendre F."/>
            <person name="LeVine R."/>
            <person name="Lipovsky A."/>
            <person name="Liu X."/>
            <person name="Liu J."/>
            <person name="Liu S."/>
            <person name="Lokyitsang T."/>
            <person name="Lokyitsang Y."/>
            <person name="Lubonja R."/>
            <person name="Lui A."/>
            <person name="MacDonald P."/>
            <person name="Magnisalis V."/>
            <person name="Maru K."/>
            <person name="Matthews C."/>
            <person name="McCusker W."/>
            <person name="McDonough S."/>
            <person name="Mehta T."/>
            <person name="Meldrim J."/>
            <person name="Meneus L."/>
            <person name="Mihai O."/>
            <person name="Mihalev A."/>
            <person name="Mihova T."/>
            <person name="Mittelman R."/>
            <person name="Mlenga V."/>
            <person name="Montmayeur A."/>
            <person name="Mulrain L."/>
            <person name="Navidi A."/>
            <person name="Naylor J."/>
            <person name="Negash T."/>
            <person name="Nguyen T."/>
            <person name="Nguyen N."/>
            <person name="Nicol R."/>
            <person name="Norbu C."/>
            <person name="Norbu N."/>
            <person name="Novod N."/>
            <person name="O'Neill B."/>
            <person name="Osman S."/>
            <person name="Markiewicz E."/>
            <person name="Oyono O.L."/>
            <person name="Patti C."/>
            <person name="Phunkhang P."/>
            <person name="Pierre F."/>
            <person name="Priest M."/>
            <person name="Raghuraman S."/>
            <person name="Rege F."/>
            <person name="Reyes R."/>
            <person name="Rise C."/>
            <person name="Rogov P."/>
            <person name="Ross K."/>
            <person name="Ryan E."/>
            <person name="Settipalli S."/>
            <person name="Shea T."/>
            <person name="Sherpa N."/>
            <person name="Shi L."/>
            <person name="Shih D."/>
            <person name="Sparrow T."/>
            <person name="Spaulding J."/>
            <person name="Stalker J."/>
            <person name="Stange-Thomann N."/>
            <person name="Stavropoulos S."/>
            <person name="Stone C."/>
            <person name="Strader C."/>
            <person name="Tesfaye S."/>
            <person name="Thomson T."/>
            <person name="Thoulutsang Y."/>
            <person name="Thoulutsang D."/>
            <person name="Topham K."/>
            <person name="Topping I."/>
            <person name="Tsamla T."/>
            <person name="Vassiliev H."/>
            <person name="Vo A."/>
            <person name="Wangchuk T."/>
            <person name="Wangdi T."/>
            <person name="Weiand M."/>
            <person name="Wilkinson J."/>
            <person name="Wilson A."/>
            <person name="Yadav S."/>
            <person name="Young G."/>
            <person name="Yu Q."/>
            <person name="Zembek L."/>
            <person name="Zhong D."/>
            <person name="Zimmer A."/>
            <person name="Zwirko Z."/>
            <person name="Jaffe D.B."/>
            <person name="Alvarez P."/>
            <person name="Brockman W."/>
            <person name="Butler J."/>
            <person name="Chin C."/>
            <person name="Gnerre S."/>
            <person name="Grabherr M."/>
            <person name="Kleber M."/>
            <person name="Mauceli E."/>
            <person name="MacCallum I."/>
        </authorList>
    </citation>
    <scope>NUCLEOTIDE SEQUENCE [LARGE SCALE GENOMIC DNA]</scope>
    <source>
        <strain evidence="3">Tucson 15010-1051.87</strain>
    </source>
</reference>
<accession>A0A0Q9W4V6</accession>
<dbReference type="InterPro" id="IPR002919">
    <property type="entry name" value="TIL_dom"/>
</dbReference>
<dbReference type="Proteomes" id="UP000008792">
    <property type="component" value="Unassembled WGS sequence"/>
</dbReference>